<comment type="similarity">
    <text evidence="8">Belongs to the anion channel-forming bestrophin (TC 1.A.46) family.</text>
</comment>
<dbReference type="InterPro" id="IPR044669">
    <property type="entry name" value="YneE/VCCN1/2-like"/>
</dbReference>
<dbReference type="EMBL" id="CP053708">
    <property type="protein sequence ID" value="QKE91649.1"/>
    <property type="molecule type" value="Genomic_DNA"/>
</dbReference>
<organism evidence="10 11">
    <name type="scientific">Lichenicola cladoniae</name>
    <dbReference type="NCBI Taxonomy" id="1484109"/>
    <lineage>
        <taxon>Bacteria</taxon>
        <taxon>Pseudomonadati</taxon>
        <taxon>Pseudomonadota</taxon>
        <taxon>Alphaproteobacteria</taxon>
        <taxon>Acetobacterales</taxon>
        <taxon>Acetobacteraceae</taxon>
        <taxon>Lichenicola</taxon>
    </lineage>
</organism>
<evidence type="ECO:0000256" key="1">
    <source>
        <dbReference type="ARBA" id="ARBA00004651"/>
    </source>
</evidence>
<evidence type="ECO:0000256" key="7">
    <source>
        <dbReference type="ARBA" id="ARBA00023136"/>
    </source>
</evidence>
<keyword evidence="7 9" id="KW-0472">Membrane</keyword>
<evidence type="ECO:0000256" key="9">
    <source>
        <dbReference type="SAM" id="Phobius"/>
    </source>
</evidence>
<accession>A0A6M8HT07</accession>
<keyword evidence="2" id="KW-0813">Transport</keyword>
<dbReference type="PANTHER" id="PTHR33281">
    <property type="entry name" value="UPF0187 PROTEIN YNEE"/>
    <property type="match status" value="1"/>
</dbReference>
<evidence type="ECO:0008006" key="12">
    <source>
        <dbReference type="Google" id="ProtNLM"/>
    </source>
</evidence>
<evidence type="ECO:0000256" key="3">
    <source>
        <dbReference type="ARBA" id="ARBA00022475"/>
    </source>
</evidence>
<dbReference type="Pfam" id="PF25539">
    <property type="entry name" value="Bestrophin_2"/>
    <property type="match status" value="1"/>
</dbReference>
<evidence type="ECO:0000256" key="6">
    <source>
        <dbReference type="ARBA" id="ARBA00023065"/>
    </source>
</evidence>
<proteinExistence type="inferred from homology"/>
<feature type="transmembrane region" description="Helical" evidence="9">
    <location>
        <begin position="46"/>
        <end position="62"/>
    </location>
</feature>
<keyword evidence="4 9" id="KW-0812">Transmembrane</keyword>
<gene>
    <name evidence="10" type="ORF">HN018_17875</name>
</gene>
<dbReference type="PANTHER" id="PTHR33281:SF19">
    <property type="entry name" value="VOLTAGE-DEPENDENT ANION CHANNEL-FORMING PROTEIN YNEE"/>
    <property type="match status" value="1"/>
</dbReference>
<evidence type="ECO:0000313" key="11">
    <source>
        <dbReference type="Proteomes" id="UP000500767"/>
    </source>
</evidence>
<dbReference type="RefSeq" id="WP_171835268.1">
    <property type="nucleotide sequence ID" value="NZ_CP053708.1"/>
</dbReference>
<reference evidence="10 11" key="1">
    <citation type="journal article" date="2014" name="World J. Microbiol. Biotechnol.">
        <title>Biodiversity and physiological characteristics of Antarctic and Arctic lichens-associated bacteria.</title>
        <authorList>
            <person name="Lee Y.M."/>
            <person name="Kim E.H."/>
            <person name="Lee H.K."/>
            <person name="Hong S.G."/>
        </authorList>
    </citation>
    <scope>NUCLEOTIDE SEQUENCE [LARGE SCALE GENOMIC DNA]</scope>
    <source>
        <strain evidence="10 11">PAMC 26569</strain>
    </source>
</reference>
<evidence type="ECO:0000256" key="2">
    <source>
        <dbReference type="ARBA" id="ARBA00022448"/>
    </source>
</evidence>
<dbReference type="Proteomes" id="UP000500767">
    <property type="component" value="Chromosome"/>
</dbReference>
<name>A0A6M8HT07_9PROT</name>
<dbReference type="KEGG" id="lck:HN018_17875"/>
<evidence type="ECO:0000256" key="5">
    <source>
        <dbReference type="ARBA" id="ARBA00022989"/>
    </source>
</evidence>
<evidence type="ECO:0000256" key="4">
    <source>
        <dbReference type="ARBA" id="ARBA00022692"/>
    </source>
</evidence>
<evidence type="ECO:0000313" key="10">
    <source>
        <dbReference type="EMBL" id="QKE91649.1"/>
    </source>
</evidence>
<keyword evidence="11" id="KW-1185">Reference proteome</keyword>
<keyword evidence="5 9" id="KW-1133">Transmembrane helix</keyword>
<dbReference type="AlphaFoldDB" id="A0A6M8HT07"/>
<protein>
    <recommendedName>
        <fullName evidence="12">Bestrophin</fullName>
    </recommendedName>
</protein>
<dbReference type="GO" id="GO:0005886">
    <property type="term" value="C:plasma membrane"/>
    <property type="evidence" value="ECO:0007669"/>
    <property type="project" value="UniProtKB-SubCell"/>
</dbReference>
<evidence type="ECO:0000256" key="8">
    <source>
        <dbReference type="ARBA" id="ARBA00034708"/>
    </source>
</evidence>
<keyword evidence="6" id="KW-0406">Ion transport</keyword>
<dbReference type="GO" id="GO:0005254">
    <property type="term" value="F:chloride channel activity"/>
    <property type="evidence" value="ECO:0007669"/>
    <property type="project" value="InterPro"/>
</dbReference>
<keyword evidence="3" id="KW-1003">Cell membrane</keyword>
<feature type="transmembrane region" description="Helical" evidence="9">
    <location>
        <begin position="12"/>
        <end position="34"/>
    </location>
</feature>
<comment type="subcellular location">
    <subcellularLocation>
        <location evidence="1">Cell membrane</location>
        <topology evidence="1">Multi-pass membrane protein</topology>
    </subcellularLocation>
</comment>
<sequence length="291" mass="32064">MIVDRRTGVARMLTESLGSLGALFAWDIIVVLIFQLAHRSWMDQPALPVSLIGSALVLFMSVRNTTAYNRWWEARTLWGSVVNNSRSFSRQMATLLGGAPELTRAMIGFGHALRGGLRGVDVTPEVQRFLTPELAARVRGRRNQANAILYEIGVLVRVQALERKIHPAAQAEIDRMLSDLANAQGGLERIRNTPLAIQFSTLPRLLVRVFCLILPLSMVQDLGWITPFGSTLVGFLFVALDEIGGDLESPFEDSPHAVPMLAITRTIEIDLLQALDEPAPEPMLPARGVLP</sequence>